<dbReference type="Pfam" id="PF04480">
    <property type="entry name" value="DUF559"/>
    <property type="match status" value="1"/>
</dbReference>
<dbReference type="Proteomes" id="UP000093309">
    <property type="component" value="Unassembled WGS sequence"/>
</dbReference>
<gene>
    <name evidence="2" type="ORF">A8709_15545</name>
</gene>
<dbReference type="OrthoDB" id="2677830at2"/>
<reference evidence="3" key="1">
    <citation type="submission" date="2016-05" db="EMBL/GenBank/DDBJ databases">
        <title>Paenibacillus oryzae. sp. nov., isolated from the rice root.</title>
        <authorList>
            <person name="Zhang J."/>
            <person name="Zhang X."/>
        </authorList>
    </citation>
    <scope>NUCLEOTIDE SEQUENCE [LARGE SCALE GENOMIC DNA]</scope>
    <source>
        <strain evidence="3">KCTC13222</strain>
    </source>
</reference>
<sequence>MRFDDCYEKFVQEQQQKREGESRRRLTEGHGHAEKLFLEQVWWPAVGHFDFLHAEYPISDFKDGVRFLDFAYIRGTHRVCIEIDGYKSHHSDLNRWQFADQLTRQNHLILDGWKVLRFAYDEIKEKPRRSQQLVLQMMGSWFGEQYTGPVLSLEEMEIIRIAGRTHAPLLPYSISEQLHICRNHAGKLLRRLVQLELLQPASGTTRIRSYKLTGKHRSLFG</sequence>
<evidence type="ECO:0000259" key="1">
    <source>
        <dbReference type="Pfam" id="PF04480"/>
    </source>
</evidence>
<keyword evidence="3" id="KW-1185">Reference proteome</keyword>
<dbReference type="InterPro" id="IPR007569">
    <property type="entry name" value="DUF559"/>
</dbReference>
<accession>A0A1C1A4L9</accession>
<dbReference type="EMBL" id="LYPC01000014">
    <property type="protein sequence ID" value="OCT15488.1"/>
    <property type="molecule type" value="Genomic_DNA"/>
</dbReference>
<organism evidence="2 3">
    <name type="scientific">Paenibacillus pectinilyticus</name>
    <dbReference type="NCBI Taxonomy" id="512399"/>
    <lineage>
        <taxon>Bacteria</taxon>
        <taxon>Bacillati</taxon>
        <taxon>Bacillota</taxon>
        <taxon>Bacilli</taxon>
        <taxon>Bacillales</taxon>
        <taxon>Paenibacillaceae</taxon>
        <taxon>Paenibacillus</taxon>
    </lineage>
</organism>
<dbReference type="Gene3D" id="3.40.960.10">
    <property type="entry name" value="VSR Endonuclease"/>
    <property type="match status" value="1"/>
</dbReference>
<feature type="domain" description="DUF559" evidence="1">
    <location>
        <begin position="68"/>
        <end position="136"/>
    </location>
</feature>
<comment type="caution">
    <text evidence="2">The sequence shown here is derived from an EMBL/GenBank/DDBJ whole genome shotgun (WGS) entry which is preliminary data.</text>
</comment>
<name>A0A1C1A4L9_9BACL</name>
<proteinExistence type="predicted"/>
<evidence type="ECO:0000313" key="2">
    <source>
        <dbReference type="EMBL" id="OCT15488.1"/>
    </source>
</evidence>
<protein>
    <recommendedName>
        <fullName evidence="1">DUF559 domain-containing protein</fullName>
    </recommendedName>
</protein>
<dbReference type="AlphaFoldDB" id="A0A1C1A4L9"/>
<dbReference type="RefSeq" id="WP_065852398.1">
    <property type="nucleotide sequence ID" value="NZ_LYPC01000014.1"/>
</dbReference>
<dbReference type="STRING" id="512399.A8709_15545"/>
<evidence type="ECO:0000313" key="3">
    <source>
        <dbReference type="Proteomes" id="UP000093309"/>
    </source>
</evidence>